<reference evidence="2" key="2">
    <citation type="submission" date="2023-05" db="EMBL/GenBank/DDBJ databases">
        <authorList>
            <consortium name="Lawrence Berkeley National Laboratory"/>
            <person name="Steindorff A."/>
            <person name="Hensen N."/>
            <person name="Bonometti L."/>
            <person name="Westerberg I."/>
            <person name="Brannstrom I.O."/>
            <person name="Guillou S."/>
            <person name="Cros-Aarteil S."/>
            <person name="Calhoun S."/>
            <person name="Haridas S."/>
            <person name="Kuo A."/>
            <person name="Mondo S."/>
            <person name="Pangilinan J."/>
            <person name="Riley R."/>
            <person name="Labutti K."/>
            <person name="Andreopoulos B."/>
            <person name="Lipzen A."/>
            <person name="Chen C."/>
            <person name="Yanf M."/>
            <person name="Daum C."/>
            <person name="Ng V."/>
            <person name="Clum A."/>
            <person name="Ohm R."/>
            <person name="Martin F."/>
            <person name="Silar P."/>
            <person name="Natvig D."/>
            <person name="Lalanne C."/>
            <person name="Gautier V."/>
            <person name="Ament-Velasquez S.L."/>
            <person name="Kruys A."/>
            <person name="Hutchinson M.I."/>
            <person name="Powell A.J."/>
            <person name="Barry K."/>
            <person name="Miller A.N."/>
            <person name="Grigoriev I.V."/>
            <person name="Debuchy R."/>
            <person name="Gladieux P."/>
            <person name="Thoren M.H."/>
            <person name="Johannesson H."/>
        </authorList>
    </citation>
    <scope>NUCLEOTIDE SEQUENCE</scope>
    <source>
        <strain evidence="2">CBS 508.74</strain>
    </source>
</reference>
<reference evidence="2" key="1">
    <citation type="journal article" date="2023" name="Mol. Phylogenet. Evol.">
        <title>Genome-scale phylogeny and comparative genomics of the fungal order Sordariales.</title>
        <authorList>
            <person name="Hensen N."/>
            <person name="Bonometti L."/>
            <person name="Westerberg I."/>
            <person name="Brannstrom I.O."/>
            <person name="Guillou S."/>
            <person name="Cros-Aarteil S."/>
            <person name="Calhoun S."/>
            <person name="Haridas S."/>
            <person name="Kuo A."/>
            <person name="Mondo S."/>
            <person name="Pangilinan J."/>
            <person name="Riley R."/>
            <person name="LaButti K."/>
            <person name="Andreopoulos B."/>
            <person name="Lipzen A."/>
            <person name="Chen C."/>
            <person name="Yan M."/>
            <person name="Daum C."/>
            <person name="Ng V."/>
            <person name="Clum A."/>
            <person name="Steindorff A."/>
            <person name="Ohm R.A."/>
            <person name="Martin F."/>
            <person name="Silar P."/>
            <person name="Natvig D.O."/>
            <person name="Lalanne C."/>
            <person name="Gautier V."/>
            <person name="Ament-Velasquez S.L."/>
            <person name="Kruys A."/>
            <person name="Hutchinson M.I."/>
            <person name="Powell A.J."/>
            <person name="Barry K."/>
            <person name="Miller A.N."/>
            <person name="Grigoriev I.V."/>
            <person name="Debuchy R."/>
            <person name="Gladieux P."/>
            <person name="Hiltunen Thoren M."/>
            <person name="Johannesson H."/>
        </authorList>
    </citation>
    <scope>NUCLEOTIDE SEQUENCE</scope>
    <source>
        <strain evidence="2">CBS 508.74</strain>
    </source>
</reference>
<protein>
    <submittedName>
        <fullName evidence="2">Uncharacterized protein</fullName>
    </submittedName>
</protein>
<keyword evidence="1" id="KW-0732">Signal</keyword>
<gene>
    <name evidence="2" type="ORF">N656DRAFT_702580</name>
</gene>
<evidence type="ECO:0000313" key="3">
    <source>
        <dbReference type="Proteomes" id="UP001302812"/>
    </source>
</evidence>
<dbReference type="RefSeq" id="XP_064673108.1">
    <property type="nucleotide sequence ID" value="XM_064811032.1"/>
</dbReference>
<dbReference type="AlphaFoldDB" id="A0AAN6YVY9"/>
<proteinExistence type="predicted"/>
<comment type="caution">
    <text evidence="2">The sequence shown here is derived from an EMBL/GenBank/DDBJ whole genome shotgun (WGS) entry which is preliminary data.</text>
</comment>
<dbReference type="EMBL" id="MU853334">
    <property type="protein sequence ID" value="KAK4115538.1"/>
    <property type="molecule type" value="Genomic_DNA"/>
</dbReference>
<sequence>MAARLVLFAASAAVLVSAQAPTPDPSAGCTSKSFSIPSWFIRDVTYSMTGDVSFQVWNRAINYTASMTCQTNEGWNACSAKGGPTTNGTLEASVQLSGDSATYLVNQTWTCNDRGKPMTFTAVGNSTALQNYTSPILVKGSLTSPVAITPAYPEGPTGHDTPGCTARSEKPSWILSHISYTNRTGNGISAPFVNFNLILTNPANGYEASCMPGTSYDYSADPSHLVCAGNEFQSSRIGRYAVSTQGSYDPDTSTFSMQQTWFCDDTDPAKPLNITASGSIALPFKCTTAELEAGGTETVCVTGSDITLEGKLGTVVTLPPYSIEEPIPARDGCTLSSIFNPRWLFSSFRVDDADSSSPAVSFEIILQTERGFQYPIPIYQGAALESGWYECDIGADGGNGLPLWPYQCSFKYTPASKELVLKADWACQDVDPNHPVQFSGLSTTTINTTLACETIDGKSQCATTDTGYSWVAPISDVTWKST</sequence>
<keyword evidence="3" id="KW-1185">Reference proteome</keyword>
<dbReference type="Proteomes" id="UP001302812">
    <property type="component" value="Unassembled WGS sequence"/>
</dbReference>
<organism evidence="2 3">
    <name type="scientific">Canariomyces notabilis</name>
    <dbReference type="NCBI Taxonomy" id="2074819"/>
    <lineage>
        <taxon>Eukaryota</taxon>
        <taxon>Fungi</taxon>
        <taxon>Dikarya</taxon>
        <taxon>Ascomycota</taxon>
        <taxon>Pezizomycotina</taxon>
        <taxon>Sordariomycetes</taxon>
        <taxon>Sordariomycetidae</taxon>
        <taxon>Sordariales</taxon>
        <taxon>Chaetomiaceae</taxon>
        <taxon>Canariomyces</taxon>
    </lineage>
</organism>
<feature type="chain" id="PRO_5042858960" evidence="1">
    <location>
        <begin position="19"/>
        <end position="482"/>
    </location>
</feature>
<name>A0AAN6YVY9_9PEZI</name>
<accession>A0AAN6YVY9</accession>
<evidence type="ECO:0000256" key="1">
    <source>
        <dbReference type="SAM" id="SignalP"/>
    </source>
</evidence>
<feature type="signal peptide" evidence="1">
    <location>
        <begin position="1"/>
        <end position="18"/>
    </location>
</feature>
<evidence type="ECO:0000313" key="2">
    <source>
        <dbReference type="EMBL" id="KAK4115538.1"/>
    </source>
</evidence>
<dbReference type="GeneID" id="89935157"/>